<comment type="caution">
    <text evidence="5">The sequence shown here is derived from an EMBL/GenBank/DDBJ whole genome shotgun (WGS) entry which is preliminary data.</text>
</comment>
<dbReference type="Gene3D" id="3.40.1190.20">
    <property type="match status" value="1"/>
</dbReference>
<comment type="similarity">
    <text evidence="1">Belongs to the carbohydrate kinase PfkB family.</text>
</comment>
<name>A0A6N8L3T0_9SPHI</name>
<dbReference type="InterPro" id="IPR050306">
    <property type="entry name" value="PfkB_Carbo_kinase"/>
</dbReference>
<accession>A0A6N8L3T0</accession>
<dbReference type="EMBL" id="WSQA01000019">
    <property type="protein sequence ID" value="MVZ64026.1"/>
    <property type="molecule type" value="Genomic_DNA"/>
</dbReference>
<dbReference type="PANTHER" id="PTHR43085:SF57">
    <property type="entry name" value="CARBOHYDRATE KINASE PFKB DOMAIN-CONTAINING PROTEIN"/>
    <property type="match status" value="1"/>
</dbReference>
<feature type="domain" description="Carbohydrate kinase PfkB" evidence="4">
    <location>
        <begin position="21"/>
        <end position="285"/>
    </location>
</feature>
<dbReference type="SUPFAM" id="SSF53613">
    <property type="entry name" value="Ribokinase-like"/>
    <property type="match status" value="1"/>
</dbReference>
<dbReference type="InterPro" id="IPR029056">
    <property type="entry name" value="Ribokinase-like"/>
</dbReference>
<gene>
    <name evidence="5" type="ORF">GQF63_18535</name>
</gene>
<evidence type="ECO:0000256" key="1">
    <source>
        <dbReference type="ARBA" id="ARBA00010688"/>
    </source>
</evidence>
<keyword evidence="6" id="KW-1185">Reference proteome</keyword>
<dbReference type="OrthoDB" id="9813569at2"/>
<reference evidence="5 6" key="1">
    <citation type="submission" date="2019-12" db="EMBL/GenBank/DDBJ databases">
        <authorList>
            <person name="Dong K."/>
        </authorList>
    </citation>
    <scope>NUCLEOTIDE SEQUENCE [LARGE SCALE GENOMIC DNA]</scope>
    <source>
        <strain evidence="5 6">JCM 31225</strain>
    </source>
</reference>
<dbReference type="AlphaFoldDB" id="A0A6N8L3T0"/>
<dbReference type="RefSeq" id="WP_160370744.1">
    <property type="nucleotide sequence ID" value="NZ_WSQA01000019.1"/>
</dbReference>
<keyword evidence="2" id="KW-0808">Transferase</keyword>
<dbReference type="Pfam" id="PF00294">
    <property type="entry name" value="PfkB"/>
    <property type="match status" value="1"/>
</dbReference>
<evidence type="ECO:0000259" key="4">
    <source>
        <dbReference type="Pfam" id="PF00294"/>
    </source>
</evidence>
<dbReference type="GO" id="GO:0016301">
    <property type="term" value="F:kinase activity"/>
    <property type="evidence" value="ECO:0007669"/>
    <property type="project" value="UniProtKB-KW"/>
</dbReference>
<organism evidence="5 6">
    <name type="scientific">Sphingobacterium humi</name>
    <dbReference type="NCBI Taxonomy" id="1796905"/>
    <lineage>
        <taxon>Bacteria</taxon>
        <taxon>Pseudomonadati</taxon>
        <taxon>Bacteroidota</taxon>
        <taxon>Sphingobacteriia</taxon>
        <taxon>Sphingobacteriales</taxon>
        <taxon>Sphingobacteriaceae</taxon>
        <taxon>Sphingobacterium</taxon>
    </lineage>
</organism>
<sequence length="289" mass="31718">MLKPAICFGEVLWDNLPSGRKVGGAPLNVCYHLIKNGLPAMIISQVGQDLNGGKLLEEIKKLGINSSYIFETADVPTSTVEVQVAANGQVSYEIVEQVAWDYIPFDAEIAETVQQASAFVFGSLAARSPISRETLLQYIQYTPWPVFDINLRRPFFDEHLIIDLIGRSKTLKLNEEELHIVANWLQLEEKQTDILLPTLLSHFPDLEEIIYTKGPEGASYCNRKEQCSVPGLVVKVKDTVGSGDSFLGTFLAKRAQGASAQDALTAAIQISAYVASCDGACPPYPNENI</sequence>
<evidence type="ECO:0000313" key="6">
    <source>
        <dbReference type="Proteomes" id="UP000435036"/>
    </source>
</evidence>
<evidence type="ECO:0000256" key="2">
    <source>
        <dbReference type="ARBA" id="ARBA00022679"/>
    </source>
</evidence>
<evidence type="ECO:0000313" key="5">
    <source>
        <dbReference type="EMBL" id="MVZ64026.1"/>
    </source>
</evidence>
<dbReference type="InterPro" id="IPR011611">
    <property type="entry name" value="PfkB_dom"/>
</dbReference>
<proteinExistence type="inferred from homology"/>
<protein>
    <submittedName>
        <fullName evidence="5">Carbohydrate kinase</fullName>
    </submittedName>
</protein>
<dbReference type="PANTHER" id="PTHR43085">
    <property type="entry name" value="HEXOKINASE FAMILY MEMBER"/>
    <property type="match status" value="1"/>
</dbReference>
<dbReference type="Proteomes" id="UP000435036">
    <property type="component" value="Unassembled WGS sequence"/>
</dbReference>
<evidence type="ECO:0000256" key="3">
    <source>
        <dbReference type="ARBA" id="ARBA00022777"/>
    </source>
</evidence>
<keyword evidence="3 5" id="KW-0418">Kinase</keyword>